<feature type="region of interest" description="Disordered" evidence="1">
    <location>
        <begin position="1"/>
        <end position="243"/>
    </location>
</feature>
<sequence>MDVDGRTRGNGPNEKDTRGNGSNEKDTRGNGPNERDTRGNGSDERDTRGNGSNEKDTRGNGSDERDTRGNGSDERDTRGNGSNKNELGRSVQFSRQEIVYEDTDRIQKGTRTRYDHRNKIKKVTDQEASTSRSRKKRRHNSTSSEARDDSPSPKRLRRSKSRREEADIPRVQRRRYSTSSDSGDDSPPLERARKSKPRRKESDSTSNCRNSKPINDPEKNKTPGLEQKPKQVSEVRRNSESTVLRSTEEIGIDKYVLDIKVNESVISCHVDLGSQCSLIRVSEAKSLNLQINARPDLPTLRGIGANLICPLGVVMASVEVQGLKETIDLYVVEDYVLVQPVLLGHSFTERPDILIIKTLDKITFQRMPPNKINLMVTDDTDIPSKTLRAIQISTETLVNCEVNVNGTLRGPEGKEYYLLPGQYEIKNGRGAIMLYNVSSNSIGIAKGTLLTRSLQKNVVLNSFSVTFDDTEMDTSLGINTTKHKTTGKSPSELLFGFNVTSRAEGKLSDVINETLHRTPVEELDELRQDTGEKIKAQQVKDAANYNKHRKAPTQYEVGDLVRIERQVQHDGKSQKLSVKYQGPYGIVKLLPNDRFLVEDTPLTRKHGRKYEAVVAIDKIQPWMNFNRDLESGSSENEVPSENE</sequence>
<dbReference type="EMBL" id="JTDY01000974">
    <property type="protein sequence ID" value="KOB75240.1"/>
    <property type="molecule type" value="Genomic_DNA"/>
</dbReference>
<dbReference type="AlphaFoldDB" id="A0A0L7LIK9"/>
<dbReference type="CDD" id="cd00303">
    <property type="entry name" value="retropepsin_like"/>
    <property type="match status" value="1"/>
</dbReference>
<accession>A0A0L7LIK9</accession>
<feature type="compositionally biased region" description="Polar residues" evidence="1">
    <location>
        <begin position="204"/>
        <end position="213"/>
    </location>
</feature>
<gene>
    <name evidence="2" type="ORF">OBRU01_07797</name>
</gene>
<dbReference type="InterPro" id="IPR021109">
    <property type="entry name" value="Peptidase_aspartic_dom_sf"/>
</dbReference>
<evidence type="ECO:0000313" key="3">
    <source>
        <dbReference type="Proteomes" id="UP000037510"/>
    </source>
</evidence>
<keyword evidence="3" id="KW-1185">Reference proteome</keyword>
<name>A0A0L7LIK9_OPEBR</name>
<feature type="compositionally biased region" description="Basic and acidic residues" evidence="1">
    <location>
        <begin position="1"/>
        <end position="78"/>
    </location>
</feature>
<dbReference type="Gene3D" id="2.40.70.10">
    <property type="entry name" value="Acid Proteases"/>
    <property type="match status" value="1"/>
</dbReference>
<feature type="compositionally biased region" description="Basic and acidic residues" evidence="1">
    <location>
        <begin position="215"/>
        <end position="239"/>
    </location>
</feature>
<protein>
    <submittedName>
        <fullName evidence="2">Pro-Pol polyprotein</fullName>
    </submittedName>
</protein>
<evidence type="ECO:0000256" key="1">
    <source>
        <dbReference type="SAM" id="MobiDB-lite"/>
    </source>
</evidence>
<comment type="caution">
    <text evidence="2">The sequence shown here is derived from an EMBL/GenBank/DDBJ whole genome shotgun (WGS) entry which is preliminary data.</text>
</comment>
<dbReference type="Proteomes" id="UP000037510">
    <property type="component" value="Unassembled WGS sequence"/>
</dbReference>
<reference evidence="2 3" key="1">
    <citation type="journal article" date="2015" name="Genome Biol. Evol.">
        <title>The genome of winter moth (Operophtera brumata) provides a genomic perspective on sexual dimorphism and phenology.</title>
        <authorList>
            <person name="Derks M.F."/>
            <person name="Smit S."/>
            <person name="Salis L."/>
            <person name="Schijlen E."/>
            <person name="Bossers A."/>
            <person name="Mateman C."/>
            <person name="Pijl A.S."/>
            <person name="de Ridder D."/>
            <person name="Groenen M.A."/>
            <person name="Visser M.E."/>
            <person name="Megens H.J."/>
        </authorList>
    </citation>
    <scope>NUCLEOTIDE SEQUENCE [LARGE SCALE GENOMIC DNA]</scope>
    <source>
        <strain evidence="2">WM2013NL</strain>
        <tissue evidence="2">Head and thorax</tissue>
    </source>
</reference>
<feature type="compositionally biased region" description="Polar residues" evidence="1">
    <location>
        <begin position="79"/>
        <end position="95"/>
    </location>
</feature>
<dbReference type="STRING" id="104452.A0A0L7LIK9"/>
<evidence type="ECO:0000313" key="2">
    <source>
        <dbReference type="EMBL" id="KOB75240.1"/>
    </source>
</evidence>
<feature type="compositionally biased region" description="Basic and acidic residues" evidence="1">
    <location>
        <begin position="102"/>
        <end position="125"/>
    </location>
</feature>
<proteinExistence type="predicted"/>
<organism evidence="2 3">
    <name type="scientific">Operophtera brumata</name>
    <name type="common">Winter moth</name>
    <name type="synonym">Phalaena brumata</name>
    <dbReference type="NCBI Taxonomy" id="104452"/>
    <lineage>
        <taxon>Eukaryota</taxon>
        <taxon>Metazoa</taxon>
        <taxon>Ecdysozoa</taxon>
        <taxon>Arthropoda</taxon>
        <taxon>Hexapoda</taxon>
        <taxon>Insecta</taxon>
        <taxon>Pterygota</taxon>
        <taxon>Neoptera</taxon>
        <taxon>Endopterygota</taxon>
        <taxon>Lepidoptera</taxon>
        <taxon>Glossata</taxon>
        <taxon>Ditrysia</taxon>
        <taxon>Geometroidea</taxon>
        <taxon>Geometridae</taxon>
        <taxon>Larentiinae</taxon>
        <taxon>Operophtera</taxon>
    </lineage>
</organism>